<dbReference type="GO" id="GO:0055129">
    <property type="term" value="P:L-proline biosynthetic process"/>
    <property type="evidence" value="ECO:0007669"/>
    <property type="project" value="UniProtKB-UniRule"/>
</dbReference>
<comment type="subcellular location">
    <subcellularLocation>
        <location evidence="3">Cytoplasm</location>
    </subcellularLocation>
</comment>
<dbReference type="InterPro" id="IPR008927">
    <property type="entry name" value="6-PGluconate_DH-like_C_sf"/>
</dbReference>
<dbReference type="Proteomes" id="UP000628984">
    <property type="component" value="Unassembled WGS sequence"/>
</dbReference>
<keyword evidence="3" id="KW-0028">Amino-acid biosynthesis</keyword>
<evidence type="ECO:0000256" key="2">
    <source>
        <dbReference type="ARBA" id="ARBA00023002"/>
    </source>
</evidence>
<evidence type="ECO:0000259" key="5">
    <source>
        <dbReference type="Pfam" id="PF14748"/>
    </source>
</evidence>
<dbReference type="GO" id="GO:0005737">
    <property type="term" value="C:cytoplasm"/>
    <property type="evidence" value="ECO:0007669"/>
    <property type="project" value="UniProtKB-SubCell"/>
</dbReference>
<gene>
    <name evidence="3" type="primary">proC</name>
    <name evidence="6" type="ORF">GCM10011452_32920</name>
</gene>
<keyword evidence="3" id="KW-0963">Cytoplasm</keyword>
<dbReference type="Gene3D" id="3.40.50.720">
    <property type="entry name" value="NAD(P)-binding Rossmann-like Domain"/>
    <property type="match status" value="1"/>
</dbReference>
<dbReference type="InterPro" id="IPR036291">
    <property type="entry name" value="NAD(P)-bd_dom_sf"/>
</dbReference>
<comment type="pathway">
    <text evidence="3">Amino-acid biosynthesis; L-proline biosynthesis; L-proline from L-glutamate 5-semialdehyde: step 1/1.</text>
</comment>
<dbReference type="PANTHER" id="PTHR11645:SF0">
    <property type="entry name" value="PYRROLINE-5-CARBOXYLATE REDUCTASE 3"/>
    <property type="match status" value="1"/>
</dbReference>
<keyword evidence="2 3" id="KW-0560">Oxidoreductase</keyword>
<organism evidence="6 7">
    <name type="scientific">Gemmobacter lanyuensis</name>
    <dbReference type="NCBI Taxonomy" id="1054497"/>
    <lineage>
        <taxon>Bacteria</taxon>
        <taxon>Pseudomonadati</taxon>
        <taxon>Pseudomonadota</taxon>
        <taxon>Alphaproteobacteria</taxon>
        <taxon>Rhodobacterales</taxon>
        <taxon>Paracoccaceae</taxon>
        <taxon>Gemmobacter</taxon>
    </lineage>
</organism>
<dbReference type="Pfam" id="PF14748">
    <property type="entry name" value="P5CR_dimer"/>
    <property type="match status" value="1"/>
</dbReference>
<dbReference type="RefSeq" id="WP_189634977.1">
    <property type="nucleotide sequence ID" value="NZ_BMYQ01000014.1"/>
</dbReference>
<dbReference type="Gene3D" id="1.10.3730.10">
    <property type="entry name" value="ProC C-terminal domain-like"/>
    <property type="match status" value="1"/>
</dbReference>
<evidence type="ECO:0000256" key="4">
    <source>
        <dbReference type="PIRSR" id="PIRSR000193-1"/>
    </source>
</evidence>
<protein>
    <recommendedName>
        <fullName evidence="3">Pyrroline-5-carboxylate reductase</fullName>
        <shortName evidence="3">P5C reductase</shortName>
        <shortName evidence="3">P5CR</shortName>
        <ecNumber evidence="3">1.5.1.2</ecNumber>
    </recommendedName>
    <alternativeName>
        <fullName evidence="3">PCA reductase</fullName>
    </alternativeName>
</protein>
<comment type="caution">
    <text evidence="6">The sequence shown here is derived from an EMBL/GenBank/DDBJ whole genome shotgun (WGS) entry which is preliminary data.</text>
</comment>
<dbReference type="EC" id="1.5.1.2" evidence="3"/>
<keyword evidence="3 4" id="KW-0521">NADP</keyword>
<name>A0A918J0Q1_9RHOB</name>
<dbReference type="SUPFAM" id="SSF51735">
    <property type="entry name" value="NAD(P)-binding Rossmann-fold domains"/>
    <property type="match status" value="1"/>
</dbReference>
<proteinExistence type="inferred from homology"/>
<keyword evidence="7" id="KW-1185">Reference proteome</keyword>
<reference evidence="6" key="2">
    <citation type="submission" date="2020-09" db="EMBL/GenBank/DDBJ databases">
        <authorList>
            <person name="Sun Q."/>
            <person name="Kim S."/>
        </authorList>
    </citation>
    <scope>NUCLEOTIDE SEQUENCE</scope>
    <source>
        <strain evidence="6">KCTC 23714</strain>
    </source>
</reference>
<sequence>MKLGLIGATGWLGSALGKGLLEKGIVAPGDFTLLNRGGPPSDYHGYSDVFWAKDVPELVQRSEIIVLSVRPQDWRGLQLAAPGKLVLSFMAGVPCAELQRCGGRIVRAMPNAAAEMGASYSPWFAAEGVTVDDRDVVSRVLSGFGTSDPLDREDHIDLMTAVPGSGAAYPSLLAQAILTYLRDHGLPEQIARKSVEAAVCDGARMLEGRVESAATYLEAYLDYNGTTAAGLRAASAAGFEAAVSAALDAAIRASRDLLGPEENY</sequence>
<dbReference type="PANTHER" id="PTHR11645">
    <property type="entry name" value="PYRROLINE-5-CARBOXYLATE REDUCTASE"/>
    <property type="match status" value="1"/>
</dbReference>
<dbReference type="SUPFAM" id="SSF48179">
    <property type="entry name" value="6-phosphogluconate dehydrogenase C-terminal domain-like"/>
    <property type="match status" value="1"/>
</dbReference>
<accession>A0A918J0Q1</accession>
<dbReference type="InterPro" id="IPR000304">
    <property type="entry name" value="Pyrroline-COOH_reductase"/>
</dbReference>
<keyword evidence="3" id="KW-0641">Proline biosynthesis</keyword>
<evidence type="ECO:0000313" key="7">
    <source>
        <dbReference type="Proteomes" id="UP000628984"/>
    </source>
</evidence>
<feature type="domain" description="Pyrroline-5-carboxylate reductase dimerisation" evidence="5">
    <location>
        <begin position="153"/>
        <end position="256"/>
    </location>
</feature>
<dbReference type="PIRSF" id="PIRSF000193">
    <property type="entry name" value="Pyrrol-5-carb_rd"/>
    <property type="match status" value="1"/>
</dbReference>
<evidence type="ECO:0000256" key="3">
    <source>
        <dbReference type="HAMAP-Rule" id="MF_01925"/>
    </source>
</evidence>
<reference evidence="6" key="1">
    <citation type="journal article" date="2014" name="Int. J. Syst. Evol. Microbiol.">
        <title>Complete genome sequence of Corynebacterium casei LMG S-19264T (=DSM 44701T), isolated from a smear-ripened cheese.</title>
        <authorList>
            <consortium name="US DOE Joint Genome Institute (JGI-PGF)"/>
            <person name="Walter F."/>
            <person name="Albersmeier A."/>
            <person name="Kalinowski J."/>
            <person name="Ruckert C."/>
        </authorList>
    </citation>
    <scope>NUCLEOTIDE SEQUENCE</scope>
    <source>
        <strain evidence="6">KCTC 23714</strain>
    </source>
</reference>
<dbReference type="EMBL" id="BMYQ01000014">
    <property type="protein sequence ID" value="GGW42048.1"/>
    <property type="molecule type" value="Genomic_DNA"/>
</dbReference>
<dbReference type="HAMAP" id="MF_01925">
    <property type="entry name" value="P5C_reductase"/>
    <property type="match status" value="1"/>
</dbReference>
<evidence type="ECO:0000256" key="1">
    <source>
        <dbReference type="ARBA" id="ARBA00005525"/>
    </source>
</evidence>
<feature type="binding site" evidence="4">
    <location>
        <begin position="6"/>
        <end position="12"/>
    </location>
    <ligand>
        <name>NADP(+)</name>
        <dbReference type="ChEBI" id="CHEBI:58349"/>
    </ligand>
</feature>
<dbReference type="InterPro" id="IPR029036">
    <property type="entry name" value="P5CR_dimer"/>
</dbReference>
<dbReference type="AlphaFoldDB" id="A0A918J0Q1"/>
<comment type="similarity">
    <text evidence="1 3">Belongs to the pyrroline-5-carboxylate reductase family.</text>
</comment>
<dbReference type="GO" id="GO:0004735">
    <property type="term" value="F:pyrroline-5-carboxylate reductase activity"/>
    <property type="evidence" value="ECO:0007669"/>
    <property type="project" value="UniProtKB-UniRule"/>
</dbReference>
<evidence type="ECO:0000313" key="6">
    <source>
        <dbReference type="EMBL" id="GGW42048.1"/>
    </source>
</evidence>
<comment type="function">
    <text evidence="3">Catalyzes the reduction of 1-pyrroline-5-carboxylate (PCA) to L-proline.</text>
</comment>
<comment type="catalytic activity">
    <reaction evidence="3">
        <text>L-proline + NADP(+) = (S)-1-pyrroline-5-carboxylate + NADPH + 2 H(+)</text>
        <dbReference type="Rhea" id="RHEA:14109"/>
        <dbReference type="ChEBI" id="CHEBI:15378"/>
        <dbReference type="ChEBI" id="CHEBI:17388"/>
        <dbReference type="ChEBI" id="CHEBI:57783"/>
        <dbReference type="ChEBI" id="CHEBI:58349"/>
        <dbReference type="ChEBI" id="CHEBI:60039"/>
        <dbReference type="EC" id="1.5.1.2"/>
    </reaction>
</comment>
<comment type="catalytic activity">
    <reaction evidence="3">
        <text>L-proline + NAD(+) = (S)-1-pyrroline-5-carboxylate + NADH + 2 H(+)</text>
        <dbReference type="Rhea" id="RHEA:14105"/>
        <dbReference type="ChEBI" id="CHEBI:15378"/>
        <dbReference type="ChEBI" id="CHEBI:17388"/>
        <dbReference type="ChEBI" id="CHEBI:57540"/>
        <dbReference type="ChEBI" id="CHEBI:57945"/>
        <dbReference type="ChEBI" id="CHEBI:60039"/>
        <dbReference type="EC" id="1.5.1.2"/>
    </reaction>
</comment>